<dbReference type="RefSeq" id="WP_071926446.1">
    <property type="nucleotide sequence ID" value="NZ_CP018082.1"/>
</dbReference>
<dbReference type="OrthoDB" id="4505613at2"/>
<dbReference type="SUPFAM" id="SSF160424">
    <property type="entry name" value="BH3703-like"/>
    <property type="match status" value="1"/>
</dbReference>
<evidence type="ECO:0000313" key="3">
    <source>
        <dbReference type="Proteomes" id="UP000183810"/>
    </source>
</evidence>
<dbReference type="KEGG" id="nsl:BOX37_03960"/>
<dbReference type="InterPro" id="IPR036170">
    <property type="entry name" value="YezG-like_sf"/>
</dbReference>
<name>A0A1J0VMJ7_9NOCA</name>
<feature type="region of interest" description="Disordered" evidence="1">
    <location>
        <begin position="1"/>
        <end position="34"/>
    </location>
</feature>
<organism evidence="2 3">
    <name type="scientific">Nocardia mangyaensis</name>
    <dbReference type="NCBI Taxonomy" id="2213200"/>
    <lineage>
        <taxon>Bacteria</taxon>
        <taxon>Bacillati</taxon>
        <taxon>Actinomycetota</taxon>
        <taxon>Actinomycetes</taxon>
        <taxon>Mycobacteriales</taxon>
        <taxon>Nocardiaceae</taxon>
        <taxon>Nocardia</taxon>
    </lineage>
</organism>
<dbReference type="Proteomes" id="UP000183810">
    <property type="component" value="Chromosome"/>
</dbReference>
<evidence type="ECO:0000256" key="1">
    <source>
        <dbReference type="SAM" id="MobiDB-lite"/>
    </source>
</evidence>
<proteinExistence type="predicted"/>
<evidence type="ECO:0000313" key="2">
    <source>
        <dbReference type="EMBL" id="APE33259.1"/>
    </source>
</evidence>
<gene>
    <name evidence="2" type="ORF">BOX37_03960</name>
</gene>
<dbReference type="EMBL" id="CP018082">
    <property type="protein sequence ID" value="APE33259.1"/>
    <property type="molecule type" value="Genomic_DNA"/>
</dbReference>
<reference evidence="2" key="1">
    <citation type="submission" date="2016-11" db="EMBL/GenBank/DDBJ databases">
        <authorList>
            <person name="Jaros S."/>
            <person name="Januszkiewicz K."/>
            <person name="Wedrychowicz H."/>
        </authorList>
    </citation>
    <scope>NUCLEOTIDE SEQUENCE [LARGE SCALE GENOMIC DNA]</scope>
    <source>
        <strain evidence="2">Y48</strain>
    </source>
</reference>
<sequence length="505" mass="53350">MSEVPTGTTESENGADGDRPDIGFTLATATDEPEVPTEQRMAELADRIGRELGENAPGDWVEIEAVFALTVAAAANRVLCLRADGSSIQLELLPAVAARVSELRELSAELADGPWWRMVVRHRSGSAPSADYDYGEQPFPDEFLFPPEAYELDLEQFPRSRLPVWLAAYLRHGGRQLCPPGQSALRVAAAPAHRVDDQLLPPLPLLWARWSVLAAGFVAARSPRGPRVLPSMGVFEGAGRSGSTLYLLPGDRAVLSGGVWNDPILDAAYNEGAPLPDLLAGAPDWVADPVLNPRVAGGQLSFCFWWDGAAWAASEPPSASRFRPALPAVWDSDAVVGVLAAVAAQSGAGAPDADRTRRLADLVAAAETGITLPDTLGAAFGIAASAVGGAEPDLDSAWYQLSLAGCVAATSAPLPRDTALARVRAAVEGSGADTSRYPLDALVADRLGVGWMVYAPVAPGEILLGRAIFYIADDGVIERSSSSIPPTVYAVGFAERYRQRRAEES</sequence>
<dbReference type="AlphaFoldDB" id="A0A1J0VMJ7"/>
<feature type="compositionally biased region" description="Polar residues" evidence="1">
    <location>
        <begin position="1"/>
        <end position="12"/>
    </location>
</feature>
<keyword evidence="3" id="KW-1185">Reference proteome</keyword>
<accession>A0A1J0VMJ7</accession>
<protein>
    <submittedName>
        <fullName evidence="2">Uncharacterized protein</fullName>
    </submittedName>
</protein>